<dbReference type="PANTHER" id="PTHR28110:SF1">
    <property type="entry name" value="TRANSMEMBRANE PROTEIN"/>
    <property type="match status" value="1"/>
</dbReference>
<evidence type="ECO:0000313" key="2">
    <source>
        <dbReference type="Proteomes" id="UP001600064"/>
    </source>
</evidence>
<accession>A0ABR4D7H5</accession>
<dbReference type="GeneID" id="98126896"/>
<keyword evidence="2" id="KW-1185">Reference proteome</keyword>
<organism evidence="1 2">
    <name type="scientific">Remersonia thermophila</name>
    <dbReference type="NCBI Taxonomy" id="72144"/>
    <lineage>
        <taxon>Eukaryota</taxon>
        <taxon>Fungi</taxon>
        <taxon>Dikarya</taxon>
        <taxon>Ascomycota</taxon>
        <taxon>Pezizomycotina</taxon>
        <taxon>Sordariomycetes</taxon>
        <taxon>Sordariomycetidae</taxon>
        <taxon>Sordariales</taxon>
        <taxon>Sordariales incertae sedis</taxon>
        <taxon>Remersonia</taxon>
    </lineage>
</organism>
<dbReference type="PANTHER" id="PTHR28110">
    <property type="entry name" value="TRANSMEMBRANE PROTEIN"/>
    <property type="match status" value="1"/>
</dbReference>
<name>A0ABR4D7H5_9PEZI</name>
<evidence type="ECO:0000313" key="1">
    <source>
        <dbReference type="EMBL" id="KAL2266278.1"/>
    </source>
</evidence>
<reference evidence="1 2" key="1">
    <citation type="journal article" date="2024" name="Commun. Biol.">
        <title>Comparative genomic analysis of thermophilic fungi reveals convergent evolutionary adaptations and gene losses.</title>
        <authorList>
            <person name="Steindorff A.S."/>
            <person name="Aguilar-Pontes M.V."/>
            <person name="Robinson A.J."/>
            <person name="Andreopoulos B."/>
            <person name="LaButti K."/>
            <person name="Kuo A."/>
            <person name="Mondo S."/>
            <person name="Riley R."/>
            <person name="Otillar R."/>
            <person name="Haridas S."/>
            <person name="Lipzen A."/>
            <person name="Grimwood J."/>
            <person name="Schmutz J."/>
            <person name="Clum A."/>
            <person name="Reid I.D."/>
            <person name="Moisan M.C."/>
            <person name="Butler G."/>
            <person name="Nguyen T.T.M."/>
            <person name="Dewar K."/>
            <person name="Conant G."/>
            <person name="Drula E."/>
            <person name="Henrissat B."/>
            <person name="Hansel C."/>
            <person name="Singer S."/>
            <person name="Hutchinson M.I."/>
            <person name="de Vries R.P."/>
            <person name="Natvig D.O."/>
            <person name="Powell A.J."/>
            <person name="Tsang A."/>
            <person name="Grigoriev I.V."/>
        </authorList>
    </citation>
    <scope>NUCLEOTIDE SEQUENCE [LARGE SCALE GENOMIC DNA]</scope>
    <source>
        <strain evidence="1 2">ATCC 22073</strain>
    </source>
</reference>
<protein>
    <recommendedName>
        <fullName evidence="3">DUF218 domain-containing protein</fullName>
    </recommendedName>
</protein>
<dbReference type="Proteomes" id="UP001600064">
    <property type="component" value="Unassembled WGS sequence"/>
</dbReference>
<comment type="caution">
    <text evidence="1">The sequence shown here is derived from an EMBL/GenBank/DDBJ whole genome shotgun (WGS) entry which is preliminary data.</text>
</comment>
<sequence>MSLSHLIVVCGHAIWLGGPKNGWDEAEWLIEEYKKGETPTFIEHIKAGVRLLGEDEDSVLAFSGGPTRKETRLSEARSYYNVAVANGYFGLLPSPATPDALLNSRILLEERALDSYANILLSLITFWRHHAGWPTRLTIVSHGFKRDRLVNGHCAAIGFPLERVWFVGINPPGVDEDGQGVVISGGGVAAGDKEKAEAMKGVQLALGQWKDDPHGVGKELAGKRTARNCWGVDQKLFCDEEERARSGVDVRTLEDGSEALVEGGRRPWAANS</sequence>
<dbReference type="RefSeq" id="XP_070865005.1">
    <property type="nucleotide sequence ID" value="XM_071012252.1"/>
</dbReference>
<gene>
    <name evidence="1" type="ORF">VTJ83DRAFT_5630</name>
</gene>
<dbReference type="EMBL" id="JAZGUE010000005">
    <property type="protein sequence ID" value="KAL2266278.1"/>
    <property type="molecule type" value="Genomic_DNA"/>
</dbReference>
<dbReference type="InterPro" id="IPR055323">
    <property type="entry name" value="C57A10.07/YOR238W"/>
</dbReference>
<evidence type="ECO:0008006" key="3">
    <source>
        <dbReference type="Google" id="ProtNLM"/>
    </source>
</evidence>
<proteinExistence type="predicted"/>